<proteinExistence type="predicted"/>
<keyword evidence="1" id="KW-0812">Transmembrane</keyword>
<dbReference type="HOGENOM" id="CLU_868168_0_0_11"/>
<dbReference type="InterPro" id="IPR001173">
    <property type="entry name" value="Glyco_trans_2-like"/>
</dbReference>
<dbReference type="GO" id="GO:0016740">
    <property type="term" value="F:transferase activity"/>
    <property type="evidence" value="ECO:0007669"/>
    <property type="project" value="UniProtKB-KW"/>
</dbReference>
<reference evidence="3 4" key="2">
    <citation type="journal article" date="2010" name="Stand. Genomic Sci.">
        <title>Complete genome sequence of Xylanimonas cellulosilytica type strain (XIL07).</title>
        <authorList>
            <person name="Foster B."/>
            <person name="Pukall R."/>
            <person name="Abt B."/>
            <person name="Nolan M."/>
            <person name="Glavina Del Rio T."/>
            <person name="Chen F."/>
            <person name="Lucas S."/>
            <person name="Tice H."/>
            <person name="Pitluck S."/>
            <person name="Cheng J.-F."/>
            <person name="Chertkov O."/>
            <person name="Brettin T."/>
            <person name="Han C."/>
            <person name="Detter J.C."/>
            <person name="Bruce D."/>
            <person name="Goodwin L."/>
            <person name="Ivanova N."/>
            <person name="Mavromatis K."/>
            <person name="Pati A."/>
            <person name="Mikhailova N."/>
            <person name="Chen A."/>
            <person name="Palaniappan K."/>
            <person name="Land M."/>
            <person name="Hauser L."/>
            <person name="Chang Y.-J."/>
            <person name="Jeffries C.D."/>
            <person name="Chain P."/>
            <person name="Rohde M."/>
            <person name="Goeker M."/>
            <person name="Bristow J."/>
            <person name="Eisen J.A."/>
            <person name="Markowitz V."/>
            <person name="Hugenholtz P."/>
            <person name="Kyrpides N.C."/>
            <person name="Klenk H.-P."/>
            <person name="Lapidus A."/>
        </authorList>
    </citation>
    <scope>NUCLEOTIDE SEQUENCE [LARGE SCALE GENOMIC DNA]</scope>
    <source>
        <strain evidence="4">DSM 15894 / CECT 5975 / LMG 20990 / XIL07</strain>
    </source>
</reference>
<feature type="domain" description="Glycosyltransferase 2-like" evidence="2">
    <location>
        <begin position="18"/>
        <end position="147"/>
    </location>
</feature>
<dbReference type="SUPFAM" id="SSF53448">
    <property type="entry name" value="Nucleotide-diphospho-sugar transferases"/>
    <property type="match status" value="1"/>
</dbReference>
<organism evidence="3 4">
    <name type="scientific">Xylanimonas cellulosilytica (strain DSM 15894 / JCM 12276 / CECT 5975 / KCTC 9989 / LMG 20990 / NBRC 107835 / XIL07)</name>
    <dbReference type="NCBI Taxonomy" id="446471"/>
    <lineage>
        <taxon>Bacteria</taxon>
        <taxon>Bacillati</taxon>
        <taxon>Actinomycetota</taxon>
        <taxon>Actinomycetes</taxon>
        <taxon>Micrococcales</taxon>
        <taxon>Promicromonosporaceae</taxon>
        <taxon>Xylanimonas</taxon>
    </lineage>
</organism>
<keyword evidence="4" id="KW-1185">Reference proteome</keyword>
<accession>D1BYN6</accession>
<dbReference type="Gene3D" id="3.90.550.10">
    <property type="entry name" value="Spore Coat Polysaccharide Biosynthesis Protein SpsA, Chain A"/>
    <property type="match status" value="1"/>
</dbReference>
<evidence type="ECO:0000259" key="2">
    <source>
        <dbReference type="Pfam" id="PF00535"/>
    </source>
</evidence>
<gene>
    <name evidence="3" type="ordered locus">Xcel_2900</name>
</gene>
<evidence type="ECO:0000313" key="4">
    <source>
        <dbReference type="Proteomes" id="UP000002255"/>
    </source>
</evidence>
<keyword evidence="1" id="KW-0472">Membrane</keyword>
<sequence>MGDDLRVGPNVSVFPSVSVIVPFYNRGDDLTDTLDGLSSLVYPNLQVILVDDGSTDNGPDLAGDFVGKFPMAVLIANGLNRGAGASRNHGLTFATGDYVWFADSDDEWSPSILLELASVARRHEADVVICQGMRVDQYGSHRGIVEPFDRGGTLSGSEIRTALLDGKVRGYLWNKLIRRAIIPDNPFPEIDTLEDFCGLIGILSHANSVVQVNRVLYRYIYRADSLTSSTERHLSDFDLLRDVMRTAALEEFRDDSRSLSSLHFDYANWHLLKVRTAVAAFSPSRARTAVRSIASQMRFRHLLRISIPYPWIAIEGVFVKILGGAYPGIWRTARRTRSRVVVLVRRRRR</sequence>
<dbReference type="CDD" id="cd00761">
    <property type="entry name" value="Glyco_tranf_GTA_type"/>
    <property type="match status" value="1"/>
</dbReference>
<dbReference type="Proteomes" id="UP000002255">
    <property type="component" value="Chromosome"/>
</dbReference>
<reference evidence="4" key="1">
    <citation type="submission" date="2009-11" db="EMBL/GenBank/DDBJ databases">
        <title>The complete chromosome of Xylanimonas cellulosilytica DSM 15894.</title>
        <authorList>
            <consortium name="US DOE Joint Genome Institute (JGI-PGF)"/>
            <person name="Lucas S."/>
            <person name="Copeland A."/>
            <person name="Lapidus A."/>
            <person name="Glavina del Rio T."/>
            <person name="Dalin E."/>
            <person name="Tice H."/>
            <person name="Bruce D."/>
            <person name="Goodwin L."/>
            <person name="Pitluck S."/>
            <person name="Kyrpides N."/>
            <person name="Mavromatis K."/>
            <person name="Ivanova N."/>
            <person name="Mikhailova N."/>
            <person name="Foster B."/>
            <person name="Clum A."/>
            <person name="Brettin T."/>
            <person name="Detter J.C."/>
            <person name="Han C."/>
            <person name="Larimer F."/>
            <person name="Land M."/>
            <person name="Hauser L."/>
            <person name="Markowitz V."/>
            <person name="Cheng J.F."/>
            <person name="Hugenholtz P."/>
            <person name="Woyke T."/>
            <person name="Wu D."/>
            <person name="Gehrich-Schroeter G."/>
            <person name="Schneider S."/>
            <person name="Pukall S.R."/>
            <person name="Klenk H.P."/>
            <person name="Eisen J.A."/>
        </authorList>
    </citation>
    <scope>NUCLEOTIDE SEQUENCE [LARGE SCALE GENOMIC DNA]</scope>
    <source>
        <strain evidence="4">DSM 15894 / CECT 5975 / LMG 20990 / XIL07</strain>
    </source>
</reference>
<evidence type="ECO:0000256" key="1">
    <source>
        <dbReference type="SAM" id="Phobius"/>
    </source>
</evidence>
<dbReference type="KEGG" id="xce:Xcel_2900"/>
<dbReference type="EMBL" id="CP001821">
    <property type="protein sequence ID" value="ACZ31908.1"/>
    <property type="molecule type" value="Genomic_DNA"/>
</dbReference>
<dbReference type="AlphaFoldDB" id="D1BYN6"/>
<dbReference type="PANTHER" id="PTHR43685">
    <property type="entry name" value="GLYCOSYLTRANSFERASE"/>
    <property type="match status" value="1"/>
</dbReference>
<dbReference type="CAZy" id="GT2">
    <property type="family name" value="Glycosyltransferase Family 2"/>
</dbReference>
<dbReference type="eggNOG" id="COG1216">
    <property type="taxonomic scope" value="Bacteria"/>
</dbReference>
<dbReference type="InterPro" id="IPR050834">
    <property type="entry name" value="Glycosyltransf_2"/>
</dbReference>
<protein>
    <submittedName>
        <fullName evidence="3">Glycosyl transferase family 2</fullName>
    </submittedName>
</protein>
<evidence type="ECO:0000313" key="3">
    <source>
        <dbReference type="EMBL" id="ACZ31908.1"/>
    </source>
</evidence>
<name>D1BYN6_XYLCX</name>
<keyword evidence="1" id="KW-1133">Transmembrane helix</keyword>
<dbReference type="InterPro" id="IPR029044">
    <property type="entry name" value="Nucleotide-diphossugar_trans"/>
</dbReference>
<feature type="transmembrane region" description="Helical" evidence="1">
    <location>
        <begin position="309"/>
        <end position="329"/>
    </location>
</feature>
<dbReference type="PANTHER" id="PTHR43685:SF2">
    <property type="entry name" value="GLYCOSYLTRANSFERASE 2-LIKE DOMAIN-CONTAINING PROTEIN"/>
    <property type="match status" value="1"/>
</dbReference>
<keyword evidence="3" id="KW-0808">Transferase</keyword>
<dbReference type="STRING" id="446471.Xcel_2900"/>
<dbReference type="Pfam" id="PF00535">
    <property type="entry name" value="Glycos_transf_2"/>
    <property type="match status" value="1"/>
</dbReference>